<dbReference type="EMBL" id="CP119902">
    <property type="protein sequence ID" value="WFD23335.1"/>
    <property type="molecule type" value="Genomic_DNA"/>
</dbReference>
<organism evidence="2 3">
    <name type="scientific">Malassezia equina</name>
    <dbReference type="NCBI Taxonomy" id="1381935"/>
    <lineage>
        <taxon>Eukaryota</taxon>
        <taxon>Fungi</taxon>
        <taxon>Dikarya</taxon>
        <taxon>Basidiomycota</taxon>
        <taxon>Ustilaginomycotina</taxon>
        <taxon>Malasseziomycetes</taxon>
        <taxon>Malasseziales</taxon>
        <taxon>Malasseziaceae</taxon>
        <taxon>Malassezia</taxon>
    </lineage>
</organism>
<evidence type="ECO:0000256" key="1">
    <source>
        <dbReference type="SAM" id="MobiDB-lite"/>
    </source>
</evidence>
<sequence>MASMDTTMDGADGPKKILYNMPPEMVSGENEEEEELSSMPAKEAPESGTPPPAPEVDYGDSLRPIALHLQGDPISQLSTSRLMAYVGHTGVRAKGIEWINDTRCVVVFDSYAEAVDGLQRLLLHEEDFIVPEEAHIHEQQEYLLRPRLVMAFPRVLYTSVEEQAASSLPELQTKIAEKVAEMDQVTDPVPEIYRDMELEEYERSIMSPDHLRVKKLRQPLWIRFALHNYDTKEPRLG</sequence>
<accession>A0AAF0J3V9</accession>
<keyword evidence="3" id="KW-1185">Reference proteome</keyword>
<protein>
    <submittedName>
        <fullName evidence="2">Uncharacterized protein</fullName>
    </submittedName>
</protein>
<dbReference type="GO" id="GO:0005634">
    <property type="term" value="C:nucleus"/>
    <property type="evidence" value="ECO:0007669"/>
    <property type="project" value="TreeGrafter"/>
</dbReference>
<name>A0AAF0J3V9_9BASI</name>
<dbReference type="PANTHER" id="PTHR16291">
    <property type="entry name" value="NUCLEAR CAP-BINDING PROTEIN SUBUNIT 3"/>
    <property type="match status" value="1"/>
</dbReference>
<reference evidence="2" key="1">
    <citation type="submission" date="2023-03" db="EMBL/GenBank/DDBJ databases">
        <title>Mating type loci evolution in Malassezia.</title>
        <authorList>
            <person name="Coelho M.A."/>
        </authorList>
    </citation>
    <scope>NUCLEOTIDE SEQUENCE</scope>
    <source>
        <strain evidence="2">CBS 12830</strain>
    </source>
</reference>
<gene>
    <name evidence="2" type="ORF">MEQU1_002024</name>
</gene>
<evidence type="ECO:0000313" key="3">
    <source>
        <dbReference type="Proteomes" id="UP001214415"/>
    </source>
</evidence>
<dbReference type="AlphaFoldDB" id="A0AAF0J3V9"/>
<dbReference type="Pfam" id="PF10309">
    <property type="entry name" value="NCBP3"/>
    <property type="match status" value="1"/>
</dbReference>
<dbReference type="Proteomes" id="UP001214415">
    <property type="component" value="Chromosome 3"/>
</dbReference>
<dbReference type="PANTHER" id="PTHR16291:SF0">
    <property type="entry name" value="NUCLEAR CAP-BINDING PROTEIN SUBUNIT 3"/>
    <property type="match status" value="1"/>
</dbReference>
<dbReference type="InterPro" id="IPR019416">
    <property type="entry name" value="NCBP3"/>
</dbReference>
<proteinExistence type="predicted"/>
<evidence type="ECO:0000313" key="2">
    <source>
        <dbReference type="EMBL" id="WFD23335.1"/>
    </source>
</evidence>
<dbReference type="GO" id="GO:0003729">
    <property type="term" value="F:mRNA binding"/>
    <property type="evidence" value="ECO:0007669"/>
    <property type="project" value="InterPro"/>
</dbReference>
<dbReference type="GO" id="GO:0000340">
    <property type="term" value="F:RNA 7-methylguanosine cap binding"/>
    <property type="evidence" value="ECO:0007669"/>
    <property type="project" value="InterPro"/>
</dbReference>
<feature type="region of interest" description="Disordered" evidence="1">
    <location>
        <begin position="1"/>
        <end position="57"/>
    </location>
</feature>